<dbReference type="PANTHER" id="PTHR47061">
    <property type="entry name" value="LYR MOTIF-CONTAINING PROTEIN 9"/>
    <property type="match status" value="1"/>
</dbReference>
<dbReference type="OrthoDB" id="10047021at2759"/>
<name>A0A9P0KZK5_ACAOB</name>
<dbReference type="EMBL" id="CAKOFQ010007021">
    <property type="protein sequence ID" value="CAH1987586.1"/>
    <property type="molecule type" value="Genomic_DNA"/>
</dbReference>
<gene>
    <name evidence="4" type="ORF">ACAOBT_LOCUS17937</name>
</gene>
<proteinExistence type="inferred from homology"/>
<dbReference type="InterPro" id="IPR008011">
    <property type="entry name" value="Complex1_LYR_dom"/>
</dbReference>
<evidence type="ECO:0000256" key="1">
    <source>
        <dbReference type="ARBA" id="ARBA00025757"/>
    </source>
</evidence>
<evidence type="ECO:0000256" key="2">
    <source>
        <dbReference type="ARBA" id="ARBA00026234"/>
    </source>
</evidence>
<dbReference type="Pfam" id="PF05347">
    <property type="entry name" value="Complex1_LYR"/>
    <property type="match status" value="1"/>
</dbReference>
<comment type="caution">
    <text evidence="4">The sequence shown here is derived from an EMBL/GenBank/DDBJ whole genome shotgun (WGS) entry which is preliminary data.</text>
</comment>
<keyword evidence="5" id="KW-1185">Reference proteome</keyword>
<sequence>MILTQNVLNISILRTASNVTVNSSKNFATNKTAVNKSKELYRYLVRQCAKLPEGANKYYRFMIKQSFKQHVNEKDPERIEQIIRRAYEDADWILKKVQFDY</sequence>
<organism evidence="4 5">
    <name type="scientific">Acanthoscelides obtectus</name>
    <name type="common">Bean weevil</name>
    <name type="synonym">Bruchus obtectus</name>
    <dbReference type="NCBI Taxonomy" id="200917"/>
    <lineage>
        <taxon>Eukaryota</taxon>
        <taxon>Metazoa</taxon>
        <taxon>Ecdysozoa</taxon>
        <taxon>Arthropoda</taxon>
        <taxon>Hexapoda</taxon>
        <taxon>Insecta</taxon>
        <taxon>Pterygota</taxon>
        <taxon>Neoptera</taxon>
        <taxon>Endopterygota</taxon>
        <taxon>Coleoptera</taxon>
        <taxon>Polyphaga</taxon>
        <taxon>Cucujiformia</taxon>
        <taxon>Chrysomeloidea</taxon>
        <taxon>Chrysomelidae</taxon>
        <taxon>Bruchinae</taxon>
        <taxon>Bruchini</taxon>
        <taxon>Acanthoscelides</taxon>
    </lineage>
</organism>
<evidence type="ECO:0000313" key="5">
    <source>
        <dbReference type="Proteomes" id="UP001152888"/>
    </source>
</evidence>
<comment type="similarity">
    <text evidence="1">Belongs to the complex I LYR family. LYRM9 subfamily.</text>
</comment>
<dbReference type="AlphaFoldDB" id="A0A9P0KZK5"/>
<reference evidence="4" key="1">
    <citation type="submission" date="2022-03" db="EMBL/GenBank/DDBJ databases">
        <authorList>
            <person name="Sayadi A."/>
        </authorList>
    </citation>
    <scope>NUCLEOTIDE SEQUENCE</scope>
</reference>
<accession>A0A9P0KZK5</accession>
<dbReference type="CDD" id="cd20269">
    <property type="entry name" value="Complex1_LYR_LYRM9"/>
    <property type="match status" value="1"/>
</dbReference>
<dbReference type="InterPro" id="IPR052151">
    <property type="entry name" value="Complex_I_LYR"/>
</dbReference>
<dbReference type="Proteomes" id="UP001152888">
    <property type="component" value="Unassembled WGS sequence"/>
</dbReference>
<evidence type="ECO:0000259" key="3">
    <source>
        <dbReference type="Pfam" id="PF05347"/>
    </source>
</evidence>
<evidence type="ECO:0000313" key="4">
    <source>
        <dbReference type="EMBL" id="CAH1987586.1"/>
    </source>
</evidence>
<protein>
    <recommendedName>
        <fullName evidence="2">LYR motif-containing protein 9</fullName>
    </recommendedName>
</protein>
<feature type="domain" description="Complex 1 LYR protein" evidence="3">
    <location>
        <begin position="40"/>
        <end position="91"/>
    </location>
</feature>
<dbReference type="InterPro" id="IPR045291">
    <property type="entry name" value="Complex1_LYR_LYRM9"/>
</dbReference>
<dbReference type="PANTHER" id="PTHR47061:SF1">
    <property type="entry name" value="LYR MOTIF-CONTAINING PROTEIN 9"/>
    <property type="match status" value="1"/>
</dbReference>